<evidence type="ECO:0000256" key="1">
    <source>
        <dbReference type="ARBA" id="ARBA00022729"/>
    </source>
</evidence>
<feature type="chain" id="PRO_5045366151" evidence="2">
    <location>
        <begin position="38"/>
        <end position="342"/>
    </location>
</feature>
<comment type="caution">
    <text evidence="4">The sequence shown here is derived from an EMBL/GenBank/DDBJ whole genome shotgun (WGS) entry which is preliminary data.</text>
</comment>
<feature type="signal peptide" evidence="2">
    <location>
        <begin position="1"/>
        <end position="37"/>
    </location>
</feature>
<evidence type="ECO:0000259" key="3">
    <source>
        <dbReference type="Pfam" id="PF02608"/>
    </source>
</evidence>
<accession>A0ABT0CCW1</accession>
<sequence length="342" mass="36656">MSRLACFRSGCIQEWISRLALAAALLSLFALGRTAQAQSSSDISGMKLAIILGGTANDGSWNQVAADAGKALQAKGVEVAIVEQIPDPDVERVLRQYAEQDFDLIIGHSFNHQDAVFAVAEDFPEVNFSWGGAIGRVSENVSDYDQPFHEGAYLVGILAGELSQTGKLGALYGFEIPVCKAMGNALLAGAQLVNPEATLTDVAVGDWYDVGRAKEAALAQAETGVDFWIGCGQGPTWGSIEAAKEIEGFSTGYVGNMTELGPEVVVTNIVWNLEPTFEQMLKDTQAGTYAEQYYSLGVADDAVRLEFNPAFEDRISPETLALYEATLAKIQSGELEVPFQPN</sequence>
<dbReference type="EMBL" id="JAFIRA010000032">
    <property type="protein sequence ID" value="MCJ2543600.1"/>
    <property type="molecule type" value="Genomic_DNA"/>
</dbReference>
<protein>
    <submittedName>
        <fullName evidence="4">BMP family protein</fullName>
    </submittedName>
</protein>
<keyword evidence="5" id="KW-1185">Reference proteome</keyword>
<evidence type="ECO:0000256" key="2">
    <source>
        <dbReference type="SAM" id="SignalP"/>
    </source>
</evidence>
<evidence type="ECO:0000313" key="4">
    <source>
        <dbReference type="EMBL" id="MCJ2543600.1"/>
    </source>
</evidence>
<dbReference type="PANTHER" id="PTHR43208">
    <property type="entry name" value="ABC TRANSPORTER SUBSTRATE-BINDING PROTEIN"/>
    <property type="match status" value="1"/>
</dbReference>
<dbReference type="CDD" id="cd06304">
    <property type="entry name" value="PBP1_BmpA_Med_PnrA-like"/>
    <property type="match status" value="1"/>
</dbReference>
<reference evidence="4" key="1">
    <citation type="submission" date="2021-02" db="EMBL/GenBank/DDBJ databases">
        <title>The CRISPR/cas machinery reduction and long-range gene transfer in the hot spring cyanobacterium Synechococcus.</title>
        <authorList>
            <person name="Dvorak P."/>
            <person name="Jahodarova E."/>
            <person name="Hasler P."/>
            <person name="Poulickova A."/>
        </authorList>
    </citation>
    <scope>NUCLEOTIDE SEQUENCE</scope>
    <source>
        <strain evidence="4">Rupite</strain>
    </source>
</reference>
<dbReference type="Gene3D" id="3.40.50.2300">
    <property type="match status" value="2"/>
</dbReference>
<name>A0ABT0CCW1_THEVL</name>
<dbReference type="Proteomes" id="UP000830835">
    <property type="component" value="Unassembled WGS sequence"/>
</dbReference>
<dbReference type="RefSeq" id="WP_244351141.1">
    <property type="nucleotide sequence ID" value="NZ_JAFIRA010000032.1"/>
</dbReference>
<evidence type="ECO:0000313" key="5">
    <source>
        <dbReference type="Proteomes" id="UP000830835"/>
    </source>
</evidence>
<proteinExistence type="predicted"/>
<feature type="domain" description="ABC transporter substrate-binding protein PnrA-like" evidence="3">
    <location>
        <begin position="47"/>
        <end position="326"/>
    </location>
</feature>
<dbReference type="PANTHER" id="PTHR43208:SF1">
    <property type="entry name" value="ABC TRANSPORTER SUBSTRATE-BINDING PROTEIN"/>
    <property type="match status" value="1"/>
</dbReference>
<dbReference type="InterPro" id="IPR052910">
    <property type="entry name" value="ABC-Purine-Binding"/>
</dbReference>
<dbReference type="InterPro" id="IPR003760">
    <property type="entry name" value="PnrA-like"/>
</dbReference>
<keyword evidence="1 2" id="KW-0732">Signal</keyword>
<organism evidence="4 5">
    <name type="scientific">Thermostichus vulcanus str. 'Rupite'</name>
    <dbReference type="NCBI Taxonomy" id="2813851"/>
    <lineage>
        <taxon>Bacteria</taxon>
        <taxon>Bacillati</taxon>
        <taxon>Cyanobacteriota</taxon>
        <taxon>Cyanophyceae</taxon>
        <taxon>Thermostichales</taxon>
        <taxon>Thermostichaceae</taxon>
        <taxon>Thermostichus</taxon>
    </lineage>
</organism>
<dbReference type="Pfam" id="PF02608">
    <property type="entry name" value="Bmp"/>
    <property type="match status" value="1"/>
</dbReference>
<gene>
    <name evidence="4" type="ORF">JX360_11905</name>
</gene>